<evidence type="ECO:0000256" key="1">
    <source>
        <dbReference type="SAM" id="MobiDB-lite"/>
    </source>
</evidence>
<reference evidence="2 5" key="3">
    <citation type="submission" date="2019-12" db="EMBL/GenBank/DDBJ databases">
        <title>Draft Genome Sequences of Six Type Strains of the Genus Massilia.</title>
        <authorList>
            <person name="Miess H."/>
            <person name="Frediansyah A."/>
            <person name="Goeker M."/>
            <person name="Gross H."/>
        </authorList>
    </citation>
    <scope>NUCLEOTIDE SEQUENCE [LARGE SCALE GENOMIC DNA]</scope>
    <source>
        <strain evidence="2 5">DSM 26639</strain>
    </source>
</reference>
<feature type="compositionally biased region" description="Low complexity" evidence="1">
    <location>
        <begin position="296"/>
        <end position="343"/>
    </location>
</feature>
<evidence type="ECO:0000313" key="2">
    <source>
        <dbReference type="EMBL" id="QGZ42659.1"/>
    </source>
</evidence>
<evidence type="ECO:0000313" key="3">
    <source>
        <dbReference type="EMBL" id="TWI43819.1"/>
    </source>
</evidence>
<evidence type="ECO:0000313" key="5">
    <source>
        <dbReference type="Proteomes" id="UP000437862"/>
    </source>
</evidence>
<proteinExistence type="predicted"/>
<gene>
    <name evidence="2" type="ORF">GO485_28905</name>
    <name evidence="3" type="ORF">IP92_04873</name>
</gene>
<dbReference type="RefSeq" id="WP_145880154.1">
    <property type="nucleotide sequence ID" value="NZ_CP046904.1"/>
</dbReference>
<dbReference type="Proteomes" id="UP000315112">
    <property type="component" value="Unassembled WGS sequence"/>
</dbReference>
<protein>
    <submittedName>
        <fullName evidence="3">Uncharacterized protein</fullName>
    </submittedName>
</protein>
<name>A0A562PHB8_9BURK</name>
<dbReference type="Proteomes" id="UP000437862">
    <property type="component" value="Chromosome"/>
</dbReference>
<reference evidence="3 4" key="1">
    <citation type="journal article" date="2015" name="Stand. Genomic Sci.">
        <title>Genomic Encyclopedia of Bacterial and Archaeal Type Strains, Phase III: the genomes of soil and plant-associated and newly described type strains.</title>
        <authorList>
            <person name="Whitman W.B."/>
            <person name="Woyke T."/>
            <person name="Klenk H.P."/>
            <person name="Zhou Y."/>
            <person name="Lilburn T.G."/>
            <person name="Beck B.J."/>
            <person name="De Vos P."/>
            <person name="Vandamme P."/>
            <person name="Eisen J.A."/>
            <person name="Garrity G."/>
            <person name="Hugenholtz P."/>
            <person name="Kyrpides N.C."/>
        </authorList>
    </citation>
    <scope>NUCLEOTIDE SEQUENCE [LARGE SCALE GENOMIC DNA]</scope>
    <source>
        <strain evidence="3 4">CGMCC 1.10685</strain>
    </source>
</reference>
<keyword evidence="5" id="KW-1185">Reference proteome</keyword>
<accession>A0A562PHB8</accession>
<dbReference type="EMBL" id="VLKW01000011">
    <property type="protein sequence ID" value="TWI43819.1"/>
    <property type="molecule type" value="Genomic_DNA"/>
</dbReference>
<dbReference type="EMBL" id="CP046904">
    <property type="protein sequence ID" value="QGZ42659.1"/>
    <property type="molecule type" value="Genomic_DNA"/>
</dbReference>
<sequence length="356" mass="38054">MLLSDFRARTSRAIHWPSSRLRLLIGAIESFHLAPSEQMLDAVGRCLNAWQMQDPREYAERGQPIRQELDIALLAARSLCPGLGLIAIVDPSAHPPYEPNAWNTHNVRVKTNCYAYACNDRYDKEGNDELPHPGLLLAQYYPAEFVSYMATGHAEYEKVARKPQPAGGFAAPARTVEADVRFRVMLDDMARGKMNMAGLKSCIGSEQPGYQPANIPGHYLAALFIAENDYHWYRQDNTGYWSHKPGQGEATNLDVAGRLIRDPRVRPLPGYRLSGFYHVPKGGVRTATYPRPAPAAPGAAPAAAEHSGPAAAGAAQAPSQNASGSAPASGAAGSAGPVSSSGGAQRGSPRSGSGAA</sequence>
<dbReference type="OrthoDB" id="8780100at2"/>
<evidence type="ECO:0000313" key="4">
    <source>
        <dbReference type="Proteomes" id="UP000315112"/>
    </source>
</evidence>
<dbReference type="AlphaFoldDB" id="A0A562PHB8"/>
<reference evidence="3" key="2">
    <citation type="submission" date="2019-07" db="EMBL/GenBank/DDBJ databases">
        <authorList>
            <person name="Whitman W."/>
            <person name="Huntemann M."/>
            <person name="Clum A."/>
            <person name="Pillay M."/>
            <person name="Palaniappan K."/>
            <person name="Varghese N."/>
            <person name="Mikhailova N."/>
            <person name="Stamatis D."/>
            <person name="Reddy T."/>
            <person name="Daum C."/>
            <person name="Shapiro N."/>
            <person name="Ivanova N."/>
            <person name="Kyrpides N."/>
            <person name="Woyke T."/>
        </authorList>
    </citation>
    <scope>NUCLEOTIDE SEQUENCE</scope>
    <source>
        <strain evidence="3">CGMCC 1.10685</strain>
    </source>
</reference>
<feature type="region of interest" description="Disordered" evidence="1">
    <location>
        <begin position="288"/>
        <end position="356"/>
    </location>
</feature>
<organism evidence="3 4">
    <name type="scientific">Pseudoduganella flava</name>
    <dbReference type="NCBI Taxonomy" id="871742"/>
    <lineage>
        <taxon>Bacteria</taxon>
        <taxon>Pseudomonadati</taxon>
        <taxon>Pseudomonadota</taxon>
        <taxon>Betaproteobacteria</taxon>
        <taxon>Burkholderiales</taxon>
        <taxon>Oxalobacteraceae</taxon>
        <taxon>Telluria group</taxon>
        <taxon>Pseudoduganella</taxon>
    </lineage>
</organism>